<sequence length="94" mass="10756">MWIEKEKKAANSVESVSGIANKPDYHRRAYVDNDNNDRLEMSKFFVREDIWPPLQDVSNTSAHNFNSCSLWVLFVLTRHVSDIDARTSVIGQSG</sequence>
<comment type="caution">
    <text evidence="1">The sequence shown here is derived from an EMBL/GenBank/DDBJ whole genome shotgun (WGS) entry which is preliminary data.</text>
</comment>
<reference evidence="1 2" key="1">
    <citation type="journal article" date="2021" name="Elife">
        <title>Chloroplast acquisition without the gene transfer in kleptoplastic sea slugs, Plakobranchus ocellatus.</title>
        <authorList>
            <person name="Maeda T."/>
            <person name="Takahashi S."/>
            <person name="Yoshida T."/>
            <person name="Shimamura S."/>
            <person name="Takaki Y."/>
            <person name="Nagai Y."/>
            <person name="Toyoda A."/>
            <person name="Suzuki Y."/>
            <person name="Arimoto A."/>
            <person name="Ishii H."/>
            <person name="Satoh N."/>
            <person name="Nishiyama T."/>
            <person name="Hasebe M."/>
            <person name="Maruyama T."/>
            <person name="Minagawa J."/>
            <person name="Obokata J."/>
            <person name="Shigenobu S."/>
        </authorList>
    </citation>
    <scope>NUCLEOTIDE SEQUENCE [LARGE SCALE GENOMIC DNA]</scope>
</reference>
<dbReference type="AlphaFoldDB" id="A0AAV4CEQ9"/>
<dbReference type="Proteomes" id="UP000735302">
    <property type="component" value="Unassembled WGS sequence"/>
</dbReference>
<proteinExistence type="predicted"/>
<gene>
    <name evidence="1" type="ORF">PoB_005780500</name>
</gene>
<keyword evidence="2" id="KW-1185">Reference proteome</keyword>
<evidence type="ECO:0000313" key="1">
    <source>
        <dbReference type="EMBL" id="GFO31300.1"/>
    </source>
</evidence>
<evidence type="ECO:0000313" key="2">
    <source>
        <dbReference type="Proteomes" id="UP000735302"/>
    </source>
</evidence>
<protein>
    <submittedName>
        <fullName evidence="1">Uncharacterized protein</fullName>
    </submittedName>
</protein>
<name>A0AAV4CEQ9_9GAST</name>
<accession>A0AAV4CEQ9</accession>
<organism evidence="1 2">
    <name type="scientific">Plakobranchus ocellatus</name>
    <dbReference type="NCBI Taxonomy" id="259542"/>
    <lineage>
        <taxon>Eukaryota</taxon>
        <taxon>Metazoa</taxon>
        <taxon>Spiralia</taxon>
        <taxon>Lophotrochozoa</taxon>
        <taxon>Mollusca</taxon>
        <taxon>Gastropoda</taxon>
        <taxon>Heterobranchia</taxon>
        <taxon>Euthyneura</taxon>
        <taxon>Panpulmonata</taxon>
        <taxon>Sacoglossa</taxon>
        <taxon>Placobranchoidea</taxon>
        <taxon>Plakobranchidae</taxon>
        <taxon>Plakobranchus</taxon>
    </lineage>
</organism>
<dbReference type="EMBL" id="BLXT01006392">
    <property type="protein sequence ID" value="GFO31300.1"/>
    <property type="molecule type" value="Genomic_DNA"/>
</dbReference>